<dbReference type="EMBL" id="JBEGDG010000007">
    <property type="protein sequence ID" value="MEQ6355260.1"/>
    <property type="molecule type" value="Genomic_DNA"/>
</dbReference>
<evidence type="ECO:0000313" key="1">
    <source>
        <dbReference type="EMBL" id="MEQ6355260.1"/>
    </source>
</evidence>
<name>A0ABV1MRX9_9BACI</name>
<gene>
    <name evidence="1" type="ORF">ABNX05_11580</name>
</gene>
<comment type="caution">
    <text evidence="1">The sequence shown here is derived from an EMBL/GenBank/DDBJ whole genome shotgun (WGS) entry which is preliminary data.</text>
</comment>
<dbReference type="InterPro" id="IPR014054">
    <property type="entry name" value="Phage_regulatory_Rha"/>
</dbReference>
<dbReference type="Proteomes" id="UP001478862">
    <property type="component" value="Unassembled WGS sequence"/>
</dbReference>
<keyword evidence="2" id="KW-1185">Reference proteome</keyword>
<sequence length="99" mass="11138">MVKELKVMNHEGQLVTDSRDVAEMIGKQHWEILRMLDGTKDGKTKGFAQVLTDNNFVVSDFFITHTYTDSTGRALPCYLITKKGCNMVANKMTGYSSND</sequence>
<accession>A0ABV1MRX9</accession>
<dbReference type="RefSeq" id="WP_349659889.1">
    <property type="nucleotide sequence ID" value="NZ_JBEGDG010000007.1"/>
</dbReference>
<organism evidence="1 2">
    <name type="scientific">Lysinibacillus zambalensis</name>
    <dbReference type="NCBI Taxonomy" id="3160866"/>
    <lineage>
        <taxon>Bacteria</taxon>
        <taxon>Bacillati</taxon>
        <taxon>Bacillota</taxon>
        <taxon>Bacilli</taxon>
        <taxon>Bacillales</taxon>
        <taxon>Bacillaceae</taxon>
        <taxon>Lysinibacillus</taxon>
    </lineage>
</organism>
<dbReference type="Pfam" id="PF09669">
    <property type="entry name" value="Phage_pRha"/>
    <property type="match status" value="1"/>
</dbReference>
<evidence type="ECO:0000313" key="2">
    <source>
        <dbReference type="Proteomes" id="UP001478862"/>
    </source>
</evidence>
<reference evidence="1 2" key="1">
    <citation type="submission" date="2024-06" db="EMBL/GenBank/DDBJ databases">
        <title>Lysinibacillus zambalefons sp. nov., a Novel Firmicute Isolated from the Poon Bato Zambales Hyperalkaline Spring.</title>
        <authorList>
            <person name="Aja J.A."/>
            <person name="Lazaro J.E.H."/>
            <person name="Llorin L.D."/>
            <person name="Lim K.R."/>
            <person name="Teodosio J."/>
            <person name="Dalisay D.S."/>
        </authorList>
    </citation>
    <scope>NUCLEOTIDE SEQUENCE [LARGE SCALE GENOMIC DNA]</scope>
    <source>
        <strain evidence="1 2">M3</strain>
    </source>
</reference>
<protein>
    <submittedName>
        <fullName evidence="1">Rha family transcriptional regulator</fullName>
    </submittedName>
</protein>
<proteinExistence type="predicted"/>